<evidence type="ECO:0000256" key="1">
    <source>
        <dbReference type="SAM" id="Coils"/>
    </source>
</evidence>
<keyword evidence="1" id="KW-0175">Coiled coil</keyword>
<reference evidence="3" key="1">
    <citation type="submission" date="2021-02" db="EMBL/GenBank/DDBJ databases">
        <authorList>
            <person name="Dougan E. K."/>
            <person name="Rhodes N."/>
            <person name="Thang M."/>
            <person name="Chan C."/>
        </authorList>
    </citation>
    <scope>NUCLEOTIDE SEQUENCE</scope>
</reference>
<gene>
    <name evidence="3" type="primary">ppt1</name>
    <name evidence="3" type="ORF">SPIL2461_LOCUS1172</name>
</gene>
<feature type="compositionally biased region" description="Polar residues" evidence="2">
    <location>
        <begin position="24"/>
        <end position="37"/>
    </location>
</feature>
<evidence type="ECO:0000313" key="3">
    <source>
        <dbReference type="EMBL" id="CAE7183085.1"/>
    </source>
</evidence>
<dbReference type="OrthoDB" id="423713at2759"/>
<dbReference type="AlphaFoldDB" id="A0A812IVQ9"/>
<sequence>MEQMDVGLWRCLAQETCQDVSSCTTWSVSTRPTSATPSLAAPQSRPPSASKEASEWTSSPISSAPEPLRSVLAAPSASSMQQALSEDFQIEEDYSEDNGLEEEIERMRAGRAGRTARPCPEQPEQPEQCEPCPVPLEPKPPSPSVRSQGSQGRPKSADHRMKASHGASTGFDSARSRRPRSVVAEVRCDQVISRHLPEREVQSKMISVLARQLERLRDCIPAFAAQWQAVEAYMQKEQHKVAEKVREVQALQEDTRMMQEMHSQQYELLLRGLQRKVDEAKASWQKWQHEMEASAHEEYELHRKVVATEEQSRSLRDALDKTWKQMEDVQQVVLQGQSILEARAQGNWSMEDPSEEPTAAAELRHMEQELKRHIGVREQIKLCHAQLEEADKAMAEQHAYAARLEQFIRKISGGGGRYVLPTALKREAQRHLKMASVLQANAVRDGLLQEQP</sequence>
<accession>A0A812IVQ9</accession>
<name>A0A812IVQ9_SYMPI</name>
<proteinExistence type="predicted"/>
<protein>
    <submittedName>
        <fullName evidence="3">Ppt1 protein</fullName>
    </submittedName>
</protein>
<comment type="caution">
    <text evidence="3">The sequence shown here is derived from an EMBL/GenBank/DDBJ whole genome shotgun (WGS) entry which is preliminary data.</text>
</comment>
<dbReference type="Proteomes" id="UP000649617">
    <property type="component" value="Unassembled WGS sequence"/>
</dbReference>
<feature type="coiled-coil region" evidence="1">
    <location>
        <begin position="234"/>
        <end position="290"/>
    </location>
</feature>
<keyword evidence="4" id="KW-1185">Reference proteome</keyword>
<evidence type="ECO:0000313" key="4">
    <source>
        <dbReference type="Proteomes" id="UP000649617"/>
    </source>
</evidence>
<dbReference type="EMBL" id="CAJNIZ010001114">
    <property type="protein sequence ID" value="CAE7183085.1"/>
    <property type="molecule type" value="Genomic_DNA"/>
</dbReference>
<evidence type="ECO:0000256" key="2">
    <source>
        <dbReference type="SAM" id="MobiDB-lite"/>
    </source>
</evidence>
<feature type="compositionally biased region" description="Acidic residues" evidence="2">
    <location>
        <begin position="88"/>
        <end position="104"/>
    </location>
</feature>
<feature type="compositionally biased region" description="Low complexity" evidence="2">
    <location>
        <begin position="110"/>
        <end position="119"/>
    </location>
</feature>
<feature type="region of interest" description="Disordered" evidence="2">
    <location>
        <begin position="24"/>
        <end position="180"/>
    </location>
</feature>
<organism evidence="3 4">
    <name type="scientific">Symbiodinium pilosum</name>
    <name type="common">Dinoflagellate</name>
    <dbReference type="NCBI Taxonomy" id="2952"/>
    <lineage>
        <taxon>Eukaryota</taxon>
        <taxon>Sar</taxon>
        <taxon>Alveolata</taxon>
        <taxon>Dinophyceae</taxon>
        <taxon>Suessiales</taxon>
        <taxon>Symbiodiniaceae</taxon>
        <taxon>Symbiodinium</taxon>
    </lineage>
</organism>
<feature type="compositionally biased region" description="Pro residues" evidence="2">
    <location>
        <begin position="132"/>
        <end position="143"/>
    </location>
</feature>